<evidence type="ECO:0000313" key="1">
    <source>
        <dbReference type="EMBL" id="PIQ75266.1"/>
    </source>
</evidence>
<dbReference type="Proteomes" id="UP000229317">
    <property type="component" value="Unassembled WGS sequence"/>
</dbReference>
<evidence type="ECO:0000313" key="2">
    <source>
        <dbReference type="Proteomes" id="UP000229317"/>
    </source>
</evidence>
<sequence length="132" mass="14881">MSKMRILLIEEAQWASDKELRDSLKNSPQIDIISGGFEKAAELIGSWNVDCVVIDACRGLNRQVSTESEAREIRKMFKGNLIAISDIPYNRIPLKRACCQYDCSKGRLAELLIRLSQQFPKDQAKKNLPAVA</sequence>
<proteinExistence type="predicted"/>
<reference evidence="1 2" key="1">
    <citation type="submission" date="2017-09" db="EMBL/GenBank/DDBJ databases">
        <title>Depth-based differentiation of microbial function through sediment-hosted aquifers and enrichment of novel symbionts in the deep terrestrial subsurface.</title>
        <authorList>
            <person name="Probst A.J."/>
            <person name="Ladd B."/>
            <person name="Jarett J.K."/>
            <person name="Geller-Mcgrath D.E."/>
            <person name="Sieber C.M."/>
            <person name="Emerson J.B."/>
            <person name="Anantharaman K."/>
            <person name="Thomas B.C."/>
            <person name="Malmstrom R."/>
            <person name="Stieglmeier M."/>
            <person name="Klingl A."/>
            <person name="Woyke T."/>
            <person name="Ryan C.M."/>
            <person name="Banfield J.F."/>
        </authorList>
    </citation>
    <scope>NUCLEOTIDE SEQUENCE [LARGE SCALE GENOMIC DNA]</scope>
    <source>
        <strain evidence="1">CG11_big_fil_rev_8_21_14_0_20_40_15</strain>
    </source>
</reference>
<evidence type="ECO:0008006" key="3">
    <source>
        <dbReference type="Google" id="ProtNLM"/>
    </source>
</evidence>
<comment type="caution">
    <text evidence="1">The sequence shown here is derived from an EMBL/GenBank/DDBJ whole genome shotgun (WGS) entry which is preliminary data.</text>
</comment>
<organism evidence="1 2">
    <name type="scientific">Candidatus Portnoybacteria bacterium CG11_big_fil_rev_8_21_14_0_20_40_15</name>
    <dbReference type="NCBI Taxonomy" id="1974817"/>
    <lineage>
        <taxon>Bacteria</taxon>
        <taxon>Candidatus Portnoyibacteriota</taxon>
    </lineage>
</organism>
<accession>A0A2H0KT23</accession>
<dbReference type="EMBL" id="PCVO01000034">
    <property type="protein sequence ID" value="PIQ75266.1"/>
    <property type="molecule type" value="Genomic_DNA"/>
</dbReference>
<dbReference type="AlphaFoldDB" id="A0A2H0KT23"/>
<name>A0A2H0KT23_9BACT</name>
<gene>
    <name evidence="1" type="ORF">COV84_02155</name>
</gene>
<protein>
    <recommendedName>
        <fullName evidence="3">Response regulatory domain-containing protein</fullName>
    </recommendedName>
</protein>